<dbReference type="InterPro" id="IPR027359">
    <property type="entry name" value="Volt_channel_dom_sf"/>
</dbReference>
<keyword evidence="2 5" id="KW-0812">Transmembrane</keyword>
<evidence type="ECO:0000256" key="5">
    <source>
        <dbReference type="SAM" id="Phobius"/>
    </source>
</evidence>
<dbReference type="AlphaFoldDB" id="A0A2T7NEZ8"/>
<organism evidence="7 8">
    <name type="scientific">Pomacea canaliculata</name>
    <name type="common">Golden apple snail</name>
    <dbReference type="NCBI Taxonomy" id="400727"/>
    <lineage>
        <taxon>Eukaryota</taxon>
        <taxon>Metazoa</taxon>
        <taxon>Spiralia</taxon>
        <taxon>Lophotrochozoa</taxon>
        <taxon>Mollusca</taxon>
        <taxon>Gastropoda</taxon>
        <taxon>Caenogastropoda</taxon>
        <taxon>Architaenioglossa</taxon>
        <taxon>Ampullarioidea</taxon>
        <taxon>Ampullariidae</taxon>
        <taxon>Pomacea</taxon>
    </lineage>
</organism>
<reference evidence="7 8" key="1">
    <citation type="submission" date="2018-04" db="EMBL/GenBank/DDBJ databases">
        <title>The genome of golden apple snail Pomacea canaliculata provides insight into stress tolerance and invasive adaptation.</title>
        <authorList>
            <person name="Liu C."/>
            <person name="Liu B."/>
            <person name="Ren Y."/>
            <person name="Zhang Y."/>
            <person name="Wang H."/>
            <person name="Li S."/>
            <person name="Jiang F."/>
            <person name="Yin L."/>
            <person name="Zhang G."/>
            <person name="Qian W."/>
            <person name="Fan W."/>
        </authorList>
    </citation>
    <scope>NUCLEOTIDE SEQUENCE [LARGE SCALE GENOMIC DNA]</scope>
    <source>
        <strain evidence="7">SZHN2017</strain>
        <tissue evidence="7">Muscle</tissue>
    </source>
</reference>
<dbReference type="GO" id="GO:0019228">
    <property type="term" value="P:neuronal action potential"/>
    <property type="evidence" value="ECO:0007669"/>
    <property type="project" value="TreeGrafter"/>
</dbReference>
<keyword evidence="8" id="KW-1185">Reference proteome</keyword>
<dbReference type="EMBL" id="PZQS01000013">
    <property type="protein sequence ID" value="PVD19744.1"/>
    <property type="molecule type" value="Genomic_DNA"/>
</dbReference>
<evidence type="ECO:0000313" key="7">
    <source>
        <dbReference type="EMBL" id="PVD19744.1"/>
    </source>
</evidence>
<keyword evidence="4 5" id="KW-0472">Membrane</keyword>
<feature type="transmembrane region" description="Helical" evidence="5">
    <location>
        <begin position="235"/>
        <end position="255"/>
    </location>
</feature>
<dbReference type="STRING" id="400727.A0A2T7NEZ8"/>
<comment type="caution">
    <text evidence="7">The sequence shown here is derived from an EMBL/GenBank/DDBJ whole genome shotgun (WGS) entry which is preliminary data.</text>
</comment>
<name>A0A2T7NEZ8_POMCA</name>
<dbReference type="GO" id="GO:0086010">
    <property type="term" value="P:membrane depolarization during action potential"/>
    <property type="evidence" value="ECO:0007669"/>
    <property type="project" value="TreeGrafter"/>
</dbReference>
<dbReference type="InterPro" id="IPR005821">
    <property type="entry name" value="Ion_trans_dom"/>
</dbReference>
<dbReference type="OrthoDB" id="2984333at2759"/>
<feature type="transmembrane region" description="Helical" evidence="5">
    <location>
        <begin position="109"/>
        <end position="128"/>
    </location>
</feature>
<proteinExistence type="predicted"/>
<dbReference type="Proteomes" id="UP000245119">
    <property type="component" value="Linkage Group LG13"/>
</dbReference>
<evidence type="ECO:0000256" key="3">
    <source>
        <dbReference type="ARBA" id="ARBA00022989"/>
    </source>
</evidence>
<evidence type="ECO:0000259" key="6">
    <source>
        <dbReference type="Pfam" id="PF00520"/>
    </source>
</evidence>
<dbReference type="GO" id="GO:0001518">
    <property type="term" value="C:voltage-gated sodium channel complex"/>
    <property type="evidence" value="ECO:0007669"/>
    <property type="project" value="TreeGrafter"/>
</dbReference>
<evidence type="ECO:0000256" key="4">
    <source>
        <dbReference type="ARBA" id="ARBA00023136"/>
    </source>
</evidence>
<gene>
    <name evidence="7" type="ORF">C0Q70_20235</name>
</gene>
<dbReference type="SUPFAM" id="SSF81324">
    <property type="entry name" value="Voltage-gated potassium channels"/>
    <property type="match status" value="1"/>
</dbReference>
<dbReference type="Pfam" id="PF00520">
    <property type="entry name" value="Ion_trans"/>
    <property type="match status" value="1"/>
</dbReference>
<sequence>MYSTKDAHLRDGQLKFDFDEEDKLPDINPDLEHDMPLKPEYGTVPSCLLGIPLEEIDEGTKARDETFVVISKRLKEYYIARFSASESIFCLSPWNICRRVAIFICTNQYFNFFILFAILANCFCLASSELTDNNYLEMTFFSIFTAELIIRVIARGLVTSSYSYLRFPWNWLRSDCGYSCVCSICFGRLPTVFGGSSSAPSQSLRVFRVLRVLKTVSISPGLKTLVNAMLKAFRMLFEVILVTTASLFIFAVYGIEAYRGTLRQKCVIDPATLPMPPGIDGGIFYAQAIRNSDNWFKKDDSKDFFVCGNNTGAGVHSLRACFPRDLHSFRETAAITRVRSLAPL</sequence>
<feature type="domain" description="Ion transport" evidence="6">
    <location>
        <begin position="107"/>
        <end position="298"/>
    </location>
</feature>
<dbReference type="PANTHER" id="PTHR10037">
    <property type="entry name" value="VOLTAGE-GATED CATION CHANNEL CALCIUM AND SODIUM"/>
    <property type="match status" value="1"/>
</dbReference>
<dbReference type="InterPro" id="IPR043203">
    <property type="entry name" value="VGCC_Ca_Na"/>
</dbReference>
<evidence type="ECO:0000256" key="1">
    <source>
        <dbReference type="ARBA" id="ARBA00004141"/>
    </source>
</evidence>
<evidence type="ECO:0000313" key="8">
    <source>
        <dbReference type="Proteomes" id="UP000245119"/>
    </source>
</evidence>
<dbReference type="Gene3D" id="1.20.120.350">
    <property type="entry name" value="Voltage-gated potassium channels. Chain C"/>
    <property type="match status" value="1"/>
</dbReference>
<keyword evidence="3 5" id="KW-1133">Transmembrane helix</keyword>
<dbReference type="GO" id="GO:0005248">
    <property type="term" value="F:voltage-gated sodium channel activity"/>
    <property type="evidence" value="ECO:0007669"/>
    <property type="project" value="TreeGrafter"/>
</dbReference>
<dbReference type="PANTHER" id="PTHR10037:SF62">
    <property type="entry name" value="SODIUM CHANNEL PROTEIN 60E"/>
    <property type="match status" value="1"/>
</dbReference>
<comment type="subcellular location">
    <subcellularLocation>
        <location evidence="1">Membrane</location>
        <topology evidence="1">Multi-pass membrane protein</topology>
    </subcellularLocation>
</comment>
<accession>A0A2T7NEZ8</accession>
<evidence type="ECO:0000256" key="2">
    <source>
        <dbReference type="ARBA" id="ARBA00022692"/>
    </source>
</evidence>
<protein>
    <recommendedName>
        <fullName evidence="6">Ion transport domain-containing protein</fullName>
    </recommendedName>
</protein>